<protein>
    <submittedName>
        <fullName evidence="1">Uncharacterized protein</fullName>
    </submittedName>
</protein>
<gene>
    <name evidence="1" type="ORF">S01H1_47097</name>
</gene>
<accession>X0W2N0</accession>
<evidence type="ECO:0000313" key="1">
    <source>
        <dbReference type="EMBL" id="GAG18888.1"/>
    </source>
</evidence>
<sequence>VACANVAQRAEALLGVSCSLDSDNRKHMKKDMCNLCCAHRRKLRQPDVSCGDNIVDNPRTALVAQIAAETWSKMRK</sequence>
<dbReference type="AlphaFoldDB" id="X0W2N0"/>
<dbReference type="EMBL" id="BARS01030186">
    <property type="protein sequence ID" value="GAG18888.1"/>
    <property type="molecule type" value="Genomic_DNA"/>
</dbReference>
<comment type="caution">
    <text evidence="1">The sequence shown here is derived from an EMBL/GenBank/DDBJ whole genome shotgun (WGS) entry which is preliminary data.</text>
</comment>
<feature type="non-terminal residue" evidence="1">
    <location>
        <position position="1"/>
    </location>
</feature>
<organism evidence="1">
    <name type="scientific">marine sediment metagenome</name>
    <dbReference type="NCBI Taxonomy" id="412755"/>
    <lineage>
        <taxon>unclassified sequences</taxon>
        <taxon>metagenomes</taxon>
        <taxon>ecological metagenomes</taxon>
    </lineage>
</organism>
<reference evidence="1" key="1">
    <citation type="journal article" date="2014" name="Front. Microbiol.">
        <title>High frequency of phylogenetically diverse reductive dehalogenase-homologous genes in deep subseafloor sedimentary metagenomes.</title>
        <authorList>
            <person name="Kawai M."/>
            <person name="Futagami T."/>
            <person name="Toyoda A."/>
            <person name="Takaki Y."/>
            <person name="Nishi S."/>
            <person name="Hori S."/>
            <person name="Arai W."/>
            <person name="Tsubouchi T."/>
            <person name="Morono Y."/>
            <person name="Uchiyama I."/>
            <person name="Ito T."/>
            <person name="Fujiyama A."/>
            <person name="Inagaki F."/>
            <person name="Takami H."/>
        </authorList>
    </citation>
    <scope>NUCLEOTIDE SEQUENCE</scope>
    <source>
        <strain evidence="1">Expedition CK06-06</strain>
    </source>
</reference>
<name>X0W2N0_9ZZZZ</name>
<proteinExistence type="predicted"/>